<keyword evidence="2" id="KW-0413">Isomerase</keyword>
<gene>
    <name evidence="2" type="ORF">Ga0061069_10519</name>
</gene>
<dbReference type="InterPro" id="IPR023405">
    <property type="entry name" value="Topo_IA_core_domain"/>
</dbReference>
<dbReference type="RefSeq" id="WP_055450438.1">
    <property type="nucleotide sequence ID" value="NZ_CYHF01000005.1"/>
</dbReference>
<dbReference type="Proteomes" id="UP000183649">
    <property type="component" value="Unassembled WGS sequence"/>
</dbReference>
<dbReference type="AlphaFoldDB" id="A0A0K6I1G7"/>
<protein>
    <submittedName>
        <fullName evidence="2">DNA topoisomerase</fullName>
    </submittedName>
</protein>
<evidence type="ECO:0000313" key="3">
    <source>
        <dbReference type="Proteomes" id="UP000183649"/>
    </source>
</evidence>
<dbReference type="Gene3D" id="1.10.290.10">
    <property type="entry name" value="Topoisomerase I, domain 4"/>
    <property type="match status" value="1"/>
</dbReference>
<sequence length="88" mass="9338">MLIDGLLLDKAAAEAVAKAVEGQKATVEKFTRKTGERAAPLPYTLGALQKVASSRLGLSANDTLVKSADAAMYWAKQGGKNRCRLFGQ</sequence>
<dbReference type="EMBL" id="CYHF01000005">
    <property type="protein sequence ID" value="CUA96903.1"/>
    <property type="molecule type" value="Genomic_DNA"/>
</dbReference>
<accession>A0A0K6I1G7</accession>
<proteinExistence type="predicted"/>
<dbReference type="GO" id="GO:0006265">
    <property type="term" value="P:DNA topological change"/>
    <property type="evidence" value="ECO:0007669"/>
    <property type="project" value="InterPro"/>
</dbReference>
<feature type="domain" description="Topo IA-type catalytic" evidence="1">
    <location>
        <begin position="8"/>
        <end position="64"/>
    </location>
</feature>
<dbReference type="InterPro" id="IPR013825">
    <property type="entry name" value="Topo_IA_cen_sub2"/>
</dbReference>
<dbReference type="InterPro" id="IPR013826">
    <property type="entry name" value="Topo_IA_cen_sub3"/>
</dbReference>
<evidence type="ECO:0000259" key="1">
    <source>
        <dbReference type="Pfam" id="PF01131"/>
    </source>
</evidence>
<name>A0A0K6I1G7_9BURK</name>
<dbReference type="SUPFAM" id="SSF56712">
    <property type="entry name" value="Prokaryotic type I DNA topoisomerase"/>
    <property type="match status" value="1"/>
</dbReference>
<dbReference type="Pfam" id="PF01131">
    <property type="entry name" value="Topoisom_bac"/>
    <property type="match status" value="1"/>
</dbReference>
<organism evidence="2 3">
    <name type="scientific">Thiomonas bhubaneswarensis</name>
    <dbReference type="NCBI Taxonomy" id="339866"/>
    <lineage>
        <taxon>Bacteria</taxon>
        <taxon>Pseudomonadati</taxon>
        <taxon>Pseudomonadota</taxon>
        <taxon>Betaproteobacteria</taxon>
        <taxon>Burkholderiales</taxon>
        <taxon>Thiomonas</taxon>
    </lineage>
</organism>
<dbReference type="InterPro" id="IPR013497">
    <property type="entry name" value="Topo_IA_cen"/>
</dbReference>
<dbReference type="GO" id="GO:0003677">
    <property type="term" value="F:DNA binding"/>
    <property type="evidence" value="ECO:0007669"/>
    <property type="project" value="InterPro"/>
</dbReference>
<dbReference type="GO" id="GO:0003916">
    <property type="term" value="F:DNA topoisomerase activity"/>
    <property type="evidence" value="ECO:0007669"/>
    <property type="project" value="InterPro"/>
</dbReference>
<dbReference type="Gene3D" id="2.70.20.10">
    <property type="entry name" value="Topoisomerase I, domain 3"/>
    <property type="match status" value="1"/>
</dbReference>
<reference evidence="3" key="1">
    <citation type="submission" date="2015-08" db="EMBL/GenBank/DDBJ databases">
        <authorList>
            <person name="Varghese N."/>
        </authorList>
    </citation>
    <scope>NUCLEOTIDE SEQUENCE [LARGE SCALE GENOMIC DNA]</scope>
    <source>
        <strain evidence="3">DSM 18181</strain>
    </source>
</reference>
<evidence type="ECO:0000313" key="2">
    <source>
        <dbReference type="EMBL" id="CUA96903.1"/>
    </source>
</evidence>
<keyword evidence="3" id="KW-1185">Reference proteome</keyword>
<dbReference type="STRING" id="339866.GCA_001418255_01525"/>